<organism evidence="3 4">
    <name type="scientific">Coregonus suidteri</name>
    <dbReference type="NCBI Taxonomy" id="861788"/>
    <lineage>
        <taxon>Eukaryota</taxon>
        <taxon>Metazoa</taxon>
        <taxon>Chordata</taxon>
        <taxon>Craniata</taxon>
        <taxon>Vertebrata</taxon>
        <taxon>Euteleostomi</taxon>
        <taxon>Actinopterygii</taxon>
        <taxon>Neopterygii</taxon>
        <taxon>Teleostei</taxon>
        <taxon>Protacanthopterygii</taxon>
        <taxon>Salmoniformes</taxon>
        <taxon>Salmonidae</taxon>
        <taxon>Coregoninae</taxon>
        <taxon>Coregonus</taxon>
    </lineage>
</organism>
<evidence type="ECO:0000256" key="2">
    <source>
        <dbReference type="SAM" id="MobiDB-lite"/>
    </source>
</evidence>
<comment type="caution">
    <text evidence="3">The sequence shown here is derived from an EMBL/GenBank/DDBJ whole genome shotgun (WGS) entry which is preliminary data.</text>
</comment>
<keyword evidence="4" id="KW-1185">Reference proteome</keyword>
<feature type="compositionally biased region" description="Polar residues" evidence="2">
    <location>
        <begin position="23"/>
        <end position="36"/>
    </location>
</feature>
<evidence type="ECO:0000313" key="4">
    <source>
        <dbReference type="Proteomes" id="UP001356427"/>
    </source>
</evidence>
<dbReference type="Proteomes" id="UP001356427">
    <property type="component" value="Unassembled WGS sequence"/>
</dbReference>
<gene>
    <name evidence="3" type="ORF">J4Q44_G00366460</name>
</gene>
<feature type="region of interest" description="Disordered" evidence="2">
    <location>
        <begin position="1"/>
        <end position="36"/>
    </location>
</feature>
<keyword evidence="1" id="KW-0175">Coiled coil</keyword>
<reference evidence="3 4" key="1">
    <citation type="submission" date="2021-04" db="EMBL/GenBank/DDBJ databases">
        <authorList>
            <person name="De Guttry C."/>
            <person name="Zahm M."/>
            <person name="Klopp C."/>
            <person name="Cabau C."/>
            <person name="Louis A."/>
            <person name="Berthelot C."/>
            <person name="Parey E."/>
            <person name="Roest Crollius H."/>
            <person name="Montfort J."/>
            <person name="Robinson-Rechavi M."/>
            <person name="Bucao C."/>
            <person name="Bouchez O."/>
            <person name="Gislard M."/>
            <person name="Lluch J."/>
            <person name="Milhes M."/>
            <person name="Lampietro C."/>
            <person name="Lopez Roques C."/>
            <person name="Donnadieu C."/>
            <person name="Braasch I."/>
            <person name="Desvignes T."/>
            <person name="Postlethwait J."/>
            <person name="Bobe J."/>
            <person name="Wedekind C."/>
            <person name="Guiguen Y."/>
        </authorList>
    </citation>
    <scope>NUCLEOTIDE SEQUENCE [LARGE SCALE GENOMIC DNA]</scope>
    <source>
        <strain evidence="3">Cs_M1</strain>
        <tissue evidence="3">Blood</tissue>
    </source>
</reference>
<feature type="coiled-coil region" evidence="1">
    <location>
        <begin position="108"/>
        <end position="142"/>
    </location>
</feature>
<accession>A0AAN8KPW5</accession>
<dbReference type="AlphaFoldDB" id="A0AAN8KPW5"/>
<name>A0AAN8KPW5_9TELE</name>
<dbReference type="EMBL" id="JAGTTL010000037">
    <property type="protein sequence ID" value="KAK6293145.1"/>
    <property type="molecule type" value="Genomic_DNA"/>
</dbReference>
<sequence>MIGQVCNGMDLDQTEPVDHLGQHLSSAPPNKPITNSQCVHRGRDIPINRNHAVTAQTQPEMASSSPTQTTVTDLVCHAPVPGDDQSKHSVQHVLLRELLYMSDEIAHLRQVSHCLAEYERTLSRLELENAQLRNMESDLLESAEVSERGLRLARESRRHKDQEIHDLREANWVLALTNDRLKEACREKDRCLVDCQTKWSRKPGGMLPFAEEGERRTLLGHGNKGGEGSEESVEEKGSLHEKKELYSNSIADYSLHLHLKGSGGDPCFEMQLPLSSEGPGVAQVCLLLRQLETEVHSPGKTDAGRNQAIWNFGASLGKLHKTLKGGEIDDEVEYGIDDDQKGAPCTKDSMEEEAEALEEAEFIEEDFVETVEVDDSCETL</sequence>
<evidence type="ECO:0000256" key="1">
    <source>
        <dbReference type="SAM" id="Coils"/>
    </source>
</evidence>
<proteinExistence type="predicted"/>
<protein>
    <submittedName>
        <fullName evidence="3">Uncharacterized protein</fullName>
    </submittedName>
</protein>
<evidence type="ECO:0000313" key="3">
    <source>
        <dbReference type="EMBL" id="KAK6293145.1"/>
    </source>
</evidence>
<feature type="region of interest" description="Disordered" evidence="2">
    <location>
        <begin position="218"/>
        <end position="238"/>
    </location>
</feature>